<dbReference type="Gene3D" id="3.40.1190.20">
    <property type="match status" value="1"/>
</dbReference>
<evidence type="ECO:0000256" key="3">
    <source>
        <dbReference type="ARBA" id="ARBA00022777"/>
    </source>
</evidence>
<reference evidence="6 7" key="1">
    <citation type="submission" date="2018-03" db="EMBL/GenBank/DDBJ databases">
        <title>Genomic Encyclopedia of Archaeal and Bacterial Type Strains, Phase II (KMG-II): from individual species to whole genera.</title>
        <authorList>
            <person name="Goeker M."/>
        </authorList>
    </citation>
    <scope>NUCLEOTIDE SEQUENCE [LARGE SCALE GENOMIC DNA]</scope>
    <source>
        <strain evidence="6 7">DSM 19711</strain>
    </source>
</reference>
<dbReference type="GO" id="GO:0006796">
    <property type="term" value="P:phosphate-containing compound metabolic process"/>
    <property type="evidence" value="ECO:0007669"/>
    <property type="project" value="UniProtKB-ARBA"/>
</dbReference>
<dbReference type="InterPro" id="IPR002139">
    <property type="entry name" value="Ribo/fructo_kinase"/>
</dbReference>
<name>A0A2T0QX28_9ACTN</name>
<feature type="domain" description="Carbohydrate kinase PfkB" evidence="5">
    <location>
        <begin position="38"/>
        <end position="292"/>
    </location>
</feature>
<dbReference type="InterPro" id="IPR011611">
    <property type="entry name" value="PfkB_dom"/>
</dbReference>
<comment type="caution">
    <text evidence="6">The sequence shown here is derived from an EMBL/GenBank/DDBJ whole genome shotgun (WGS) entry which is preliminary data.</text>
</comment>
<dbReference type="PANTHER" id="PTHR10584:SF166">
    <property type="entry name" value="RIBOKINASE"/>
    <property type="match status" value="1"/>
</dbReference>
<evidence type="ECO:0000256" key="1">
    <source>
        <dbReference type="ARBA" id="ARBA00010688"/>
    </source>
</evidence>
<dbReference type="InterPro" id="IPR002173">
    <property type="entry name" value="Carboh/pur_kinase_PfkB_CS"/>
</dbReference>
<accession>A0A2T0QX28</accession>
<dbReference type="AlphaFoldDB" id="A0A2T0QX28"/>
<dbReference type="Pfam" id="PF00294">
    <property type="entry name" value="PfkB"/>
    <property type="match status" value="1"/>
</dbReference>
<dbReference type="PRINTS" id="PR00990">
    <property type="entry name" value="RIBOKINASE"/>
</dbReference>
<keyword evidence="3 4" id="KW-0418">Kinase</keyword>
<organism evidence="6 7">
    <name type="scientific">Kineococcus rhizosphaerae</name>
    <dbReference type="NCBI Taxonomy" id="559628"/>
    <lineage>
        <taxon>Bacteria</taxon>
        <taxon>Bacillati</taxon>
        <taxon>Actinomycetota</taxon>
        <taxon>Actinomycetes</taxon>
        <taxon>Kineosporiales</taxon>
        <taxon>Kineosporiaceae</taxon>
        <taxon>Kineococcus</taxon>
    </lineage>
</organism>
<dbReference type="EMBL" id="PVZF01000017">
    <property type="protein sequence ID" value="PRY10266.1"/>
    <property type="molecule type" value="Genomic_DNA"/>
</dbReference>
<evidence type="ECO:0000259" key="5">
    <source>
        <dbReference type="Pfam" id="PF00294"/>
    </source>
</evidence>
<evidence type="ECO:0000256" key="2">
    <source>
        <dbReference type="ARBA" id="ARBA00022679"/>
    </source>
</evidence>
<keyword evidence="7" id="KW-1185">Reference proteome</keyword>
<dbReference type="GO" id="GO:0016301">
    <property type="term" value="F:kinase activity"/>
    <property type="evidence" value="ECO:0007669"/>
    <property type="project" value="UniProtKB-KW"/>
</dbReference>
<evidence type="ECO:0000313" key="6">
    <source>
        <dbReference type="EMBL" id="PRY10266.1"/>
    </source>
</evidence>
<proteinExistence type="inferred from homology"/>
<dbReference type="Proteomes" id="UP000238083">
    <property type="component" value="Unassembled WGS sequence"/>
</dbReference>
<evidence type="ECO:0000313" key="7">
    <source>
        <dbReference type="Proteomes" id="UP000238083"/>
    </source>
</evidence>
<dbReference type="PANTHER" id="PTHR10584">
    <property type="entry name" value="SUGAR KINASE"/>
    <property type="match status" value="1"/>
</dbReference>
<keyword evidence="2 4" id="KW-0808">Transferase</keyword>
<dbReference type="SUPFAM" id="SSF53613">
    <property type="entry name" value="Ribokinase-like"/>
    <property type="match status" value="1"/>
</dbReference>
<gene>
    <name evidence="6" type="ORF">CLV37_11740</name>
</gene>
<evidence type="ECO:0000256" key="4">
    <source>
        <dbReference type="RuleBase" id="RU003704"/>
    </source>
</evidence>
<protein>
    <submittedName>
        <fullName evidence="6">Sugar/nucleoside kinase (Ribokinase family)</fullName>
    </submittedName>
</protein>
<sequence length="327" mass="34398">MGLTVSADLDVLLGGRLFCDLVFSGSSLPRPGAEVFADGFVLSPGGTANRAVAAARLGGRTGLFAVLGRDVFGDEVARLLAREPHLDLTWLQRSDTVRTAVTVAVTDEHDRSFITYEEDGTEVPRTWPGELPTAATCHVGLAADLPGWVATLRAAGTTVFGGVGWDPSHEWSPTVLDRLAQVDVFVPNEVEATSYTRTDDALAAAKLLAERVGTVVVTRGPLGSLAIDATGTLVTEPAPAVPVVDPTGAGDVFVAGLMTATRLSWDLRNRLRFAGLVASLSVRGLGGAASAPGPADVLRFLEDSGPREGYDDIHDWALDATRDQEEQ</sequence>
<dbReference type="InterPro" id="IPR029056">
    <property type="entry name" value="Ribokinase-like"/>
</dbReference>
<dbReference type="PROSITE" id="PS00584">
    <property type="entry name" value="PFKB_KINASES_2"/>
    <property type="match status" value="1"/>
</dbReference>
<comment type="similarity">
    <text evidence="1 4">Belongs to the carbohydrate kinase PfkB family.</text>
</comment>